<keyword evidence="2" id="KW-1185">Reference proteome</keyword>
<evidence type="ECO:0000313" key="2">
    <source>
        <dbReference type="Proteomes" id="UP000276133"/>
    </source>
</evidence>
<name>A0A3M7QK73_BRAPC</name>
<gene>
    <name evidence="1" type="ORF">BpHYR1_034173</name>
</gene>
<evidence type="ECO:0000313" key="1">
    <source>
        <dbReference type="EMBL" id="RNA11720.1"/>
    </source>
</evidence>
<comment type="caution">
    <text evidence="1">The sequence shown here is derived from an EMBL/GenBank/DDBJ whole genome shotgun (WGS) entry which is preliminary data.</text>
</comment>
<reference evidence="1 2" key="1">
    <citation type="journal article" date="2018" name="Sci. Rep.">
        <title>Genomic signatures of local adaptation to the degree of environmental predictability in rotifers.</title>
        <authorList>
            <person name="Franch-Gras L."/>
            <person name="Hahn C."/>
            <person name="Garcia-Roger E.M."/>
            <person name="Carmona M.J."/>
            <person name="Serra M."/>
            <person name="Gomez A."/>
        </authorList>
    </citation>
    <scope>NUCLEOTIDE SEQUENCE [LARGE SCALE GENOMIC DNA]</scope>
    <source>
        <strain evidence="1">HYR1</strain>
    </source>
</reference>
<dbReference type="AlphaFoldDB" id="A0A3M7QK73"/>
<protein>
    <submittedName>
        <fullName evidence="1">Uncharacterized protein</fullName>
    </submittedName>
</protein>
<sequence length="159" mass="17933">MLWYPRFGSIIWLPLSSTNFEKFLSDKSKTEWHEFSTFSHLHLHRNSASRLFLILASSRKKIPSAHLVQARCRGCVFLPCELTCSSRSRQFRSNFGSHQSPARSETTAPPLCPQSLFSVHCVCQDLGRSRAKFANSTRQSGCSPPPVGRLGCPLDHKNI</sequence>
<accession>A0A3M7QK73</accession>
<organism evidence="1 2">
    <name type="scientific">Brachionus plicatilis</name>
    <name type="common">Marine rotifer</name>
    <name type="synonym">Brachionus muelleri</name>
    <dbReference type="NCBI Taxonomy" id="10195"/>
    <lineage>
        <taxon>Eukaryota</taxon>
        <taxon>Metazoa</taxon>
        <taxon>Spiralia</taxon>
        <taxon>Gnathifera</taxon>
        <taxon>Rotifera</taxon>
        <taxon>Eurotatoria</taxon>
        <taxon>Monogononta</taxon>
        <taxon>Pseudotrocha</taxon>
        <taxon>Ploima</taxon>
        <taxon>Brachionidae</taxon>
        <taxon>Brachionus</taxon>
    </lineage>
</organism>
<dbReference type="Proteomes" id="UP000276133">
    <property type="component" value="Unassembled WGS sequence"/>
</dbReference>
<proteinExistence type="predicted"/>
<dbReference type="EMBL" id="REGN01005874">
    <property type="protein sequence ID" value="RNA11720.1"/>
    <property type="molecule type" value="Genomic_DNA"/>
</dbReference>